<dbReference type="RefSeq" id="XP_018292074.1">
    <property type="nucleotide sequence ID" value="XM_018431456.1"/>
</dbReference>
<evidence type="ECO:0000313" key="2">
    <source>
        <dbReference type="Proteomes" id="UP000077315"/>
    </source>
</evidence>
<dbReference type="VEuPathDB" id="FungiDB:PHYBLDRAFT_145497"/>
<dbReference type="GeneID" id="28992362"/>
<evidence type="ECO:0000313" key="1">
    <source>
        <dbReference type="EMBL" id="OAD74034.1"/>
    </source>
</evidence>
<dbReference type="EMBL" id="KV440980">
    <property type="protein sequence ID" value="OAD74034.1"/>
    <property type="molecule type" value="Genomic_DNA"/>
</dbReference>
<reference evidence="2" key="1">
    <citation type="submission" date="2015-06" db="EMBL/GenBank/DDBJ databases">
        <title>Expansion of signal transduction pathways in fungi by whole-genome duplication.</title>
        <authorList>
            <consortium name="DOE Joint Genome Institute"/>
            <person name="Corrochano L.M."/>
            <person name="Kuo A."/>
            <person name="Marcet-Houben M."/>
            <person name="Polaino S."/>
            <person name="Salamov A."/>
            <person name="Villalobos J.M."/>
            <person name="Alvarez M.I."/>
            <person name="Avalos J."/>
            <person name="Benito E.P."/>
            <person name="Benoit I."/>
            <person name="Burger G."/>
            <person name="Camino L.P."/>
            <person name="Canovas D."/>
            <person name="Cerda-Olmedo E."/>
            <person name="Cheng J.-F."/>
            <person name="Dominguez A."/>
            <person name="Elias M."/>
            <person name="Eslava A.P."/>
            <person name="Glaser F."/>
            <person name="Grimwood J."/>
            <person name="Gutierrez G."/>
            <person name="Heitman J."/>
            <person name="Henrissat B."/>
            <person name="Iturriaga E.A."/>
            <person name="Lang B.F."/>
            <person name="Lavin J.L."/>
            <person name="Lee S."/>
            <person name="Li W."/>
            <person name="Lindquist E."/>
            <person name="Lopez-Garcia S."/>
            <person name="Luque E.M."/>
            <person name="Marcos A.T."/>
            <person name="Martin J."/>
            <person name="McCluskey K."/>
            <person name="Medina H.R."/>
            <person name="Miralles-Duran A."/>
            <person name="Miyazaki A."/>
            <person name="Munoz-Torres E."/>
            <person name="Oguiza J.A."/>
            <person name="Ohm R."/>
            <person name="Olmedo M."/>
            <person name="Orejas M."/>
            <person name="Ortiz-Castellanos L."/>
            <person name="Pisabarro A.G."/>
            <person name="Rodriguez-Romero J."/>
            <person name="Ruiz-Herrera J."/>
            <person name="Ruiz-Vazquez R."/>
            <person name="Sanz C."/>
            <person name="Schackwitz W."/>
            <person name="Schmutz J."/>
            <person name="Shahriari M."/>
            <person name="Shelest E."/>
            <person name="Silva-Franco F."/>
            <person name="Soanes D."/>
            <person name="Syed K."/>
            <person name="Tagua V.G."/>
            <person name="Talbot N.J."/>
            <person name="Thon M."/>
            <person name="De vries R.P."/>
            <person name="Wiebenga A."/>
            <person name="Yadav J.S."/>
            <person name="Braun E.L."/>
            <person name="Baker S."/>
            <person name="Garre V."/>
            <person name="Horwitz B."/>
            <person name="Torres-Martinez S."/>
            <person name="Idnurm A."/>
            <person name="Herrera-Estrella A."/>
            <person name="Gabaldon T."/>
            <person name="Grigoriev I.V."/>
        </authorList>
    </citation>
    <scope>NUCLEOTIDE SEQUENCE [LARGE SCALE GENOMIC DNA]</scope>
    <source>
        <strain evidence="2">NRRL 1555(-)</strain>
    </source>
</reference>
<dbReference type="AlphaFoldDB" id="A0A167MUL2"/>
<protein>
    <submittedName>
        <fullName evidence="1">Uncharacterized protein</fullName>
    </submittedName>
</protein>
<name>A0A167MUL2_PHYB8</name>
<organism evidence="1 2">
    <name type="scientific">Phycomyces blakesleeanus (strain ATCC 8743b / DSM 1359 / FGSC 10004 / NBRC 33097 / NRRL 1555)</name>
    <dbReference type="NCBI Taxonomy" id="763407"/>
    <lineage>
        <taxon>Eukaryota</taxon>
        <taxon>Fungi</taxon>
        <taxon>Fungi incertae sedis</taxon>
        <taxon>Mucoromycota</taxon>
        <taxon>Mucoromycotina</taxon>
        <taxon>Mucoromycetes</taxon>
        <taxon>Mucorales</taxon>
        <taxon>Phycomycetaceae</taxon>
        <taxon>Phycomyces</taxon>
    </lineage>
</organism>
<keyword evidence="2" id="KW-1185">Reference proteome</keyword>
<proteinExistence type="predicted"/>
<dbReference type="InParanoid" id="A0A167MUL2"/>
<sequence>MNYGILGVGLNCEKTTELKLFNNLIFIIDKIVGANLGNNIRQLLDRNLTSLSEKPAPDVVALCFPQWTLRDRSQ</sequence>
<accession>A0A167MUL2</accession>
<gene>
    <name evidence="1" type="ORF">PHYBLDRAFT_145497</name>
</gene>
<dbReference type="Proteomes" id="UP000077315">
    <property type="component" value="Unassembled WGS sequence"/>
</dbReference>